<gene>
    <name evidence="1" type="ORF">LTS18_004412</name>
</gene>
<evidence type="ECO:0000313" key="1">
    <source>
        <dbReference type="EMBL" id="KAK3079612.1"/>
    </source>
</evidence>
<protein>
    <submittedName>
        <fullName evidence="1">Uncharacterized protein</fullName>
    </submittedName>
</protein>
<proteinExistence type="predicted"/>
<accession>A0ACC3DSX0</accession>
<name>A0ACC3DSX0_9PEZI</name>
<organism evidence="1 2">
    <name type="scientific">Coniosporium uncinatum</name>
    <dbReference type="NCBI Taxonomy" id="93489"/>
    <lineage>
        <taxon>Eukaryota</taxon>
        <taxon>Fungi</taxon>
        <taxon>Dikarya</taxon>
        <taxon>Ascomycota</taxon>
        <taxon>Pezizomycotina</taxon>
        <taxon>Dothideomycetes</taxon>
        <taxon>Dothideomycetes incertae sedis</taxon>
        <taxon>Coniosporium</taxon>
    </lineage>
</organism>
<sequence>ERDGERRRMKVRARMWRERGHEERRGWDRGDKERKDWERENEVIGEGDWRGGYGGEYRTLQDEEVRRFTPPPKAAFKQLTGSDTGRGAYGKTNRDERTAKNDLCTHAVDREQRREQVRSMAMPQAASFPTARMISSVRGLRGENVATEVTAKSSSPPKQQPHSAKPRRKHWVTPSLVDFSVLGKEVRNDNYVARGSFLEPQRDDRDIVGVKRSV</sequence>
<feature type="non-terminal residue" evidence="1">
    <location>
        <position position="1"/>
    </location>
</feature>
<keyword evidence="2" id="KW-1185">Reference proteome</keyword>
<dbReference type="Proteomes" id="UP001186974">
    <property type="component" value="Unassembled WGS sequence"/>
</dbReference>
<reference evidence="1" key="1">
    <citation type="submission" date="2024-09" db="EMBL/GenBank/DDBJ databases">
        <title>Black Yeasts Isolated from many extreme environments.</title>
        <authorList>
            <person name="Coleine C."/>
            <person name="Stajich J.E."/>
            <person name="Selbmann L."/>
        </authorList>
    </citation>
    <scope>NUCLEOTIDE SEQUENCE</scope>
    <source>
        <strain evidence="1">CCFEE 5737</strain>
    </source>
</reference>
<dbReference type="EMBL" id="JAWDJW010001028">
    <property type="protein sequence ID" value="KAK3079612.1"/>
    <property type="molecule type" value="Genomic_DNA"/>
</dbReference>
<comment type="caution">
    <text evidence="1">The sequence shown here is derived from an EMBL/GenBank/DDBJ whole genome shotgun (WGS) entry which is preliminary data.</text>
</comment>
<evidence type="ECO:0000313" key="2">
    <source>
        <dbReference type="Proteomes" id="UP001186974"/>
    </source>
</evidence>